<keyword evidence="2" id="KW-0862">Zinc</keyword>
<dbReference type="PANTHER" id="PTHR36150:SF1">
    <property type="entry name" value="DNA GYRASE INHIBITOR YACG"/>
    <property type="match status" value="1"/>
</dbReference>
<dbReference type="Gene3D" id="3.30.50.10">
    <property type="entry name" value="Erythroid Transcription Factor GATA-1, subunit A"/>
    <property type="match status" value="1"/>
</dbReference>
<evidence type="ECO:0000313" key="4">
    <source>
        <dbReference type="Proteomes" id="UP000712673"/>
    </source>
</evidence>
<dbReference type="AlphaFoldDB" id="A0A938B147"/>
<dbReference type="HAMAP" id="MF_00649">
    <property type="entry name" value="DNA_gyrase_inhibitor_YacG"/>
    <property type="match status" value="1"/>
</dbReference>
<dbReference type="SUPFAM" id="SSF57716">
    <property type="entry name" value="Glucocorticoid receptor-like (DNA-binding domain)"/>
    <property type="match status" value="1"/>
</dbReference>
<dbReference type="InterPro" id="IPR013088">
    <property type="entry name" value="Znf_NHR/GATA"/>
</dbReference>
<reference evidence="3" key="1">
    <citation type="submission" date="2019-03" db="EMBL/GenBank/DDBJ databases">
        <title>Lake Tanganyika Metagenome-Assembled Genomes (MAGs).</title>
        <authorList>
            <person name="Tran P."/>
        </authorList>
    </citation>
    <scope>NUCLEOTIDE SEQUENCE</scope>
    <source>
        <strain evidence="3">K_DeepCast_65m_m2_066</strain>
    </source>
</reference>
<evidence type="ECO:0000256" key="1">
    <source>
        <dbReference type="ARBA" id="ARBA00022723"/>
    </source>
</evidence>
<proteinExistence type="inferred from homology"/>
<keyword evidence="1" id="KW-0479">Metal-binding</keyword>
<evidence type="ECO:0000256" key="2">
    <source>
        <dbReference type="ARBA" id="ARBA00022833"/>
    </source>
</evidence>
<organism evidence="3 4">
    <name type="scientific">Tectimicrobiota bacterium</name>
    <dbReference type="NCBI Taxonomy" id="2528274"/>
    <lineage>
        <taxon>Bacteria</taxon>
        <taxon>Pseudomonadati</taxon>
        <taxon>Nitrospinota/Tectimicrobiota group</taxon>
        <taxon>Candidatus Tectimicrobiota</taxon>
    </lineage>
</organism>
<name>A0A938B147_UNCTE</name>
<dbReference type="GO" id="GO:0008270">
    <property type="term" value="F:zinc ion binding"/>
    <property type="evidence" value="ECO:0007669"/>
    <property type="project" value="InterPro"/>
</dbReference>
<evidence type="ECO:0000313" key="3">
    <source>
        <dbReference type="EMBL" id="MBM3222691.1"/>
    </source>
</evidence>
<dbReference type="PANTHER" id="PTHR36150">
    <property type="entry name" value="DNA GYRASE INHIBITOR YACG"/>
    <property type="match status" value="1"/>
</dbReference>
<dbReference type="Proteomes" id="UP000712673">
    <property type="component" value="Unassembled WGS sequence"/>
</dbReference>
<comment type="caution">
    <text evidence="3">The sequence shown here is derived from an EMBL/GenBank/DDBJ whole genome shotgun (WGS) entry which is preliminary data.</text>
</comment>
<dbReference type="EMBL" id="VGLS01000044">
    <property type="protein sequence ID" value="MBM3222691.1"/>
    <property type="molecule type" value="Genomic_DNA"/>
</dbReference>
<dbReference type="GO" id="GO:0006355">
    <property type="term" value="P:regulation of DNA-templated transcription"/>
    <property type="evidence" value="ECO:0007669"/>
    <property type="project" value="InterPro"/>
</dbReference>
<dbReference type="Pfam" id="PF03884">
    <property type="entry name" value="YacG"/>
    <property type="match status" value="1"/>
</dbReference>
<sequence>MPRTFTRQCPHCTRQATWPDTPTYPFCSERCQLIDLGAWASGEYRIPGEPVLEEEDWPATDVADGDAADVC</sequence>
<dbReference type="InterPro" id="IPR005584">
    <property type="entry name" value="DNA_gyrase_inhibitor_YacG"/>
</dbReference>
<accession>A0A938B147</accession>
<gene>
    <name evidence="3" type="primary">yacG</name>
    <name evidence="3" type="ORF">FJZ47_02645</name>
</gene>
<protein>
    <submittedName>
        <fullName evidence="3">DNA gyrase inhibitor YacG</fullName>
    </submittedName>
</protein>